<reference evidence="2" key="1">
    <citation type="submission" date="2021-01" db="EMBL/GenBank/DDBJ databases">
        <title>Figuring out RNA genome size: A New Fig closterovirus with the largest plant RNA virus sequence.</title>
        <authorList>
            <person name="Debat H."/>
            <person name="Bejerman N."/>
        </authorList>
    </citation>
    <scope>NUCLEOTIDE SEQUENCE</scope>
    <source>
        <strain evidence="2">Figclo</strain>
    </source>
</reference>
<organism evidence="2">
    <name type="scientific">Fig closterovirus 1</name>
    <dbReference type="NCBI Taxonomy" id="2809010"/>
    <lineage>
        <taxon>Viruses</taxon>
        <taxon>Riboviria</taxon>
        <taxon>Orthornavirae</taxon>
        <taxon>Kitrinoviricota</taxon>
        <taxon>Alsuviricetes</taxon>
        <taxon>Martellivirales</taxon>
        <taxon>Closteroviridae</taxon>
        <taxon>Closterovirus</taxon>
    </lineage>
</organism>
<protein>
    <submittedName>
        <fullName evidence="2">p23</fullName>
    </submittedName>
</protein>
<proteinExistence type="predicted"/>
<evidence type="ECO:0000313" key="2">
    <source>
        <dbReference type="EMBL" id="QSQ86312.1"/>
    </source>
</evidence>
<name>A0A8A0XUQ9_9CLOS</name>
<evidence type="ECO:0000256" key="1">
    <source>
        <dbReference type="SAM" id="Phobius"/>
    </source>
</evidence>
<feature type="transmembrane region" description="Helical" evidence="1">
    <location>
        <begin position="181"/>
        <end position="201"/>
    </location>
</feature>
<accession>A0A8A0XUQ9</accession>
<sequence length="204" mass="23368">MTTEQISRHFIAVDEDLKENLDFSFNISNLPVDSSLKMTIFDPTDLKNSICLLFTKYDDATILAALFNDKEQEFKKDHTTTMIRNVAVSVSIYRTSEGVEIFQESIKVAQVIAKKLKLIISVWSDVDVERDFSENVTLSRRLHNSNAVESDDKLFPQTPDNKFVRRELVKRQQIQNYNIRILAALLLLLVCVVLIITLSITTPD</sequence>
<dbReference type="EMBL" id="MW489855">
    <property type="protein sequence ID" value="QSQ86312.1"/>
    <property type="molecule type" value="Genomic_RNA"/>
</dbReference>
<keyword evidence="1" id="KW-0472">Membrane</keyword>
<keyword evidence="1" id="KW-0812">Transmembrane</keyword>
<keyword evidence="1" id="KW-1133">Transmembrane helix</keyword>